<proteinExistence type="inferred from homology"/>
<comment type="function">
    <text evidence="5">Required for KRAS signaling regulation and modulation of cell proliferation. Regulator of KRAS prenylation, and probably prenylation of other small GTPases. Required for lymphocyte development and function. Not required for myeloid cell development.</text>
</comment>
<keyword evidence="6" id="KW-1133">Transmembrane helix</keyword>
<evidence type="ECO:0000313" key="7">
    <source>
        <dbReference type="EMBL" id="PIK38173.1"/>
    </source>
</evidence>
<evidence type="ECO:0000256" key="5">
    <source>
        <dbReference type="ARBA" id="ARBA00045267"/>
    </source>
</evidence>
<keyword evidence="6" id="KW-0472">Membrane</keyword>
<keyword evidence="3" id="KW-0342">GTP-binding</keyword>
<dbReference type="SMART" id="SM00175">
    <property type="entry name" value="RAB"/>
    <property type="match status" value="1"/>
</dbReference>
<keyword evidence="8" id="KW-1185">Reference proteome</keyword>
<dbReference type="GO" id="GO:0003924">
    <property type="term" value="F:GTPase activity"/>
    <property type="evidence" value="ECO:0007669"/>
    <property type="project" value="InterPro"/>
</dbReference>
<evidence type="ECO:0000256" key="4">
    <source>
        <dbReference type="ARBA" id="ARBA00041166"/>
    </source>
</evidence>
<comment type="similarity">
    <text evidence="1">Belongs to the small GTPase superfamily. Rab family.</text>
</comment>
<protein>
    <recommendedName>
        <fullName evidence="4">Rab-like protein 3</fullName>
    </recommendedName>
</protein>
<dbReference type="PANTHER" id="PTHR24073">
    <property type="entry name" value="DRAB5-RELATED"/>
    <property type="match status" value="1"/>
</dbReference>
<dbReference type="Proteomes" id="UP000230750">
    <property type="component" value="Unassembled WGS sequence"/>
</dbReference>
<sequence>MSSTDLEKVRILVVGDSGVGKSAFVHLVAHGRAMHNASWTIGASVEVKVHEYKEGTPSQKSYFVELWDIGGSINHANSRQLYYNPVHGIILVHDLTNRKSHTNLRKWLGEVLNRDGYNDRKPSTCDYDAEQFAGNHTPLLVIGTKMDQLDSHRQTSLQMSQIAEECLADEINLDCRTDAHLAPGTTNAVKLSRYFDKVRKIRYSTSVLEIISTNPSEIKGTGFNKETIHVLYLGGVIMLVLLLTDVIRLICLMLFIASSNNLFFHPQQVQEQHQLVKCLE</sequence>
<reference evidence="7 8" key="1">
    <citation type="journal article" date="2017" name="PLoS Biol.">
        <title>The sea cucumber genome provides insights into morphological evolution and visceral regeneration.</title>
        <authorList>
            <person name="Zhang X."/>
            <person name="Sun L."/>
            <person name="Yuan J."/>
            <person name="Sun Y."/>
            <person name="Gao Y."/>
            <person name="Zhang L."/>
            <person name="Li S."/>
            <person name="Dai H."/>
            <person name="Hamel J.F."/>
            <person name="Liu C."/>
            <person name="Yu Y."/>
            <person name="Liu S."/>
            <person name="Lin W."/>
            <person name="Guo K."/>
            <person name="Jin S."/>
            <person name="Xu P."/>
            <person name="Storey K.B."/>
            <person name="Huan P."/>
            <person name="Zhang T."/>
            <person name="Zhou Y."/>
            <person name="Zhang J."/>
            <person name="Lin C."/>
            <person name="Li X."/>
            <person name="Xing L."/>
            <person name="Huo D."/>
            <person name="Sun M."/>
            <person name="Wang L."/>
            <person name="Mercier A."/>
            <person name="Li F."/>
            <person name="Yang H."/>
            <person name="Xiang J."/>
        </authorList>
    </citation>
    <scope>NUCLEOTIDE SEQUENCE [LARGE SCALE GENOMIC DNA]</scope>
    <source>
        <strain evidence="7">Shaxun</strain>
        <tissue evidence="7">Muscle</tissue>
    </source>
</reference>
<keyword evidence="6" id="KW-0812">Transmembrane</keyword>
<dbReference type="PRINTS" id="PR00449">
    <property type="entry name" value="RASTRNSFRMNG"/>
</dbReference>
<evidence type="ECO:0000256" key="6">
    <source>
        <dbReference type="SAM" id="Phobius"/>
    </source>
</evidence>
<gene>
    <name evidence="7" type="ORF">BSL78_24984</name>
</gene>
<evidence type="ECO:0000313" key="8">
    <source>
        <dbReference type="Proteomes" id="UP000230750"/>
    </source>
</evidence>
<evidence type="ECO:0000256" key="3">
    <source>
        <dbReference type="ARBA" id="ARBA00023134"/>
    </source>
</evidence>
<dbReference type="Pfam" id="PF08477">
    <property type="entry name" value="Roc"/>
    <property type="match status" value="1"/>
</dbReference>
<dbReference type="InterPro" id="IPR027417">
    <property type="entry name" value="P-loop_NTPase"/>
</dbReference>
<dbReference type="OrthoDB" id="5914890at2759"/>
<dbReference type="GO" id="GO:0005525">
    <property type="term" value="F:GTP binding"/>
    <property type="evidence" value="ECO:0007669"/>
    <property type="project" value="UniProtKB-KW"/>
</dbReference>
<dbReference type="SUPFAM" id="SSF52540">
    <property type="entry name" value="P-loop containing nucleoside triphosphate hydrolases"/>
    <property type="match status" value="1"/>
</dbReference>
<dbReference type="EMBL" id="MRZV01001393">
    <property type="protein sequence ID" value="PIK38173.1"/>
    <property type="molecule type" value="Genomic_DNA"/>
</dbReference>
<feature type="transmembrane region" description="Helical" evidence="6">
    <location>
        <begin position="230"/>
        <end position="256"/>
    </location>
</feature>
<accession>A0A2G8JR18</accession>
<evidence type="ECO:0000256" key="2">
    <source>
        <dbReference type="ARBA" id="ARBA00022741"/>
    </source>
</evidence>
<keyword evidence="2" id="KW-0547">Nucleotide-binding</keyword>
<dbReference type="FunFam" id="3.40.50.300:FF:000525">
    <property type="entry name" value="rab-like protein 3 isoform X1"/>
    <property type="match status" value="1"/>
</dbReference>
<organism evidence="7 8">
    <name type="scientific">Stichopus japonicus</name>
    <name type="common">Sea cucumber</name>
    <dbReference type="NCBI Taxonomy" id="307972"/>
    <lineage>
        <taxon>Eukaryota</taxon>
        <taxon>Metazoa</taxon>
        <taxon>Echinodermata</taxon>
        <taxon>Eleutherozoa</taxon>
        <taxon>Echinozoa</taxon>
        <taxon>Holothuroidea</taxon>
        <taxon>Aspidochirotacea</taxon>
        <taxon>Aspidochirotida</taxon>
        <taxon>Stichopodidae</taxon>
        <taxon>Apostichopus</taxon>
    </lineage>
</organism>
<dbReference type="STRING" id="307972.A0A2G8JR18"/>
<dbReference type="Gene3D" id="3.40.50.300">
    <property type="entry name" value="P-loop containing nucleotide triphosphate hydrolases"/>
    <property type="match status" value="1"/>
</dbReference>
<comment type="caution">
    <text evidence="7">The sequence shown here is derived from an EMBL/GenBank/DDBJ whole genome shotgun (WGS) entry which is preliminary data.</text>
</comment>
<dbReference type="PROSITE" id="PS51419">
    <property type="entry name" value="RAB"/>
    <property type="match status" value="1"/>
</dbReference>
<name>A0A2G8JR18_STIJA</name>
<dbReference type="AlphaFoldDB" id="A0A2G8JR18"/>
<evidence type="ECO:0000256" key="1">
    <source>
        <dbReference type="ARBA" id="ARBA00006270"/>
    </source>
</evidence>